<evidence type="ECO:0000313" key="2">
    <source>
        <dbReference type="EMBL" id="CAA9454816.1"/>
    </source>
</evidence>
<dbReference type="EMBL" id="CADCVF010000033">
    <property type="protein sequence ID" value="CAA9454816.1"/>
    <property type="molecule type" value="Genomic_DNA"/>
</dbReference>
<protein>
    <submittedName>
        <fullName evidence="2">Uncharacterized protein</fullName>
    </submittedName>
</protein>
<reference evidence="2" key="1">
    <citation type="submission" date="2020-02" db="EMBL/GenBank/DDBJ databases">
        <authorList>
            <person name="Meier V. D."/>
        </authorList>
    </citation>
    <scope>NUCLEOTIDE SEQUENCE</scope>
    <source>
        <strain evidence="2">AVDCRST_MAG58</strain>
    </source>
</reference>
<gene>
    <name evidence="2" type="ORF">AVDCRST_MAG58-1172</name>
</gene>
<evidence type="ECO:0000256" key="1">
    <source>
        <dbReference type="SAM" id="Phobius"/>
    </source>
</evidence>
<organism evidence="2">
    <name type="scientific">uncultured Rubrobacteraceae bacterium</name>
    <dbReference type="NCBI Taxonomy" id="349277"/>
    <lineage>
        <taxon>Bacteria</taxon>
        <taxon>Bacillati</taxon>
        <taxon>Actinomycetota</taxon>
        <taxon>Rubrobacteria</taxon>
        <taxon>Rubrobacterales</taxon>
        <taxon>Rubrobacteraceae</taxon>
        <taxon>environmental samples</taxon>
    </lineage>
</organism>
<keyword evidence="1" id="KW-0812">Transmembrane</keyword>
<feature type="transmembrane region" description="Helical" evidence="1">
    <location>
        <begin position="15"/>
        <end position="36"/>
    </location>
</feature>
<keyword evidence="1" id="KW-0472">Membrane</keyword>
<accession>A0A6J4R001</accession>
<dbReference type="AlphaFoldDB" id="A0A6J4R001"/>
<keyword evidence="1" id="KW-1133">Transmembrane helix</keyword>
<name>A0A6J4R001_9ACTN</name>
<sequence length="42" mass="4827">MKQRCGVFRKHIRRIRALCIAIPFAVVVLEVPGLLLRGRSRP</sequence>
<proteinExistence type="predicted"/>